<organism evidence="1 2">
    <name type="scientific">Colletotrichum scovillei</name>
    <dbReference type="NCBI Taxonomy" id="1209932"/>
    <lineage>
        <taxon>Eukaryota</taxon>
        <taxon>Fungi</taxon>
        <taxon>Dikarya</taxon>
        <taxon>Ascomycota</taxon>
        <taxon>Pezizomycotina</taxon>
        <taxon>Sordariomycetes</taxon>
        <taxon>Hypocreomycetidae</taxon>
        <taxon>Glomerellales</taxon>
        <taxon>Glomerellaceae</taxon>
        <taxon>Colletotrichum</taxon>
        <taxon>Colletotrichum acutatum species complex</taxon>
    </lineage>
</organism>
<dbReference type="EMBL" id="JAESDN010000002">
    <property type="protein sequence ID" value="KAG7055107.1"/>
    <property type="molecule type" value="Genomic_DNA"/>
</dbReference>
<evidence type="ECO:0000313" key="1">
    <source>
        <dbReference type="EMBL" id="KAG7055107.1"/>
    </source>
</evidence>
<gene>
    <name evidence="1" type="ORF">JMJ77_007575</name>
</gene>
<name>A0A9P7RET1_9PEZI</name>
<dbReference type="AlphaFoldDB" id="A0A9P7RET1"/>
<reference evidence="1" key="1">
    <citation type="submission" date="2021-05" db="EMBL/GenBank/DDBJ databases">
        <title>Comparative genomics of three Colletotrichum scovillei strains and genetic complementation revealed genes involved fungal growth and virulence on chili pepper.</title>
        <authorList>
            <person name="Hsieh D.-K."/>
            <person name="Chuang S.-C."/>
            <person name="Chen C.-Y."/>
            <person name="Chao Y.-T."/>
            <person name="Lu M.-Y.J."/>
            <person name="Lee M.-H."/>
            <person name="Shih M.-C."/>
        </authorList>
    </citation>
    <scope>NUCLEOTIDE SEQUENCE</scope>
    <source>
        <strain evidence="1">Coll-153</strain>
    </source>
</reference>
<proteinExistence type="predicted"/>
<sequence>MDRTHRLSSDGTDEWSTVVDNYAVCTAASWLSSGLLLGASKRGERHQVPWHRREIRYPFGFRGAF</sequence>
<keyword evidence="2" id="KW-1185">Reference proteome</keyword>
<comment type="caution">
    <text evidence="1">The sequence shown here is derived from an EMBL/GenBank/DDBJ whole genome shotgun (WGS) entry which is preliminary data.</text>
</comment>
<dbReference type="Proteomes" id="UP000699042">
    <property type="component" value="Unassembled WGS sequence"/>
</dbReference>
<protein>
    <submittedName>
        <fullName evidence="1">Uncharacterized protein</fullName>
    </submittedName>
</protein>
<accession>A0A9P7RET1</accession>
<evidence type="ECO:0000313" key="2">
    <source>
        <dbReference type="Proteomes" id="UP000699042"/>
    </source>
</evidence>